<organism evidence="2 3">
    <name type="scientific">Klenkia sesuvii</name>
    <dbReference type="NCBI Taxonomy" id="3103137"/>
    <lineage>
        <taxon>Bacteria</taxon>
        <taxon>Bacillati</taxon>
        <taxon>Actinomycetota</taxon>
        <taxon>Actinomycetes</taxon>
        <taxon>Geodermatophilales</taxon>
        <taxon>Geodermatophilaceae</taxon>
        <taxon>Klenkia</taxon>
    </lineage>
</organism>
<dbReference type="Proteomes" id="UP001361570">
    <property type="component" value="Unassembled WGS sequence"/>
</dbReference>
<dbReference type="EMBL" id="JBAPLU010000029">
    <property type="protein sequence ID" value="MEI4273944.1"/>
    <property type="molecule type" value="Genomic_DNA"/>
</dbReference>
<keyword evidence="3" id="KW-1185">Reference proteome</keyword>
<dbReference type="PROSITE" id="PS51257">
    <property type="entry name" value="PROKAR_LIPOPROTEIN"/>
    <property type="match status" value="1"/>
</dbReference>
<name>A0ABU8DYM9_9ACTN</name>
<feature type="chain" id="PRO_5046434499" description="DUF3558 domain-containing protein" evidence="1">
    <location>
        <begin position="21"/>
        <end position="153"/>
    </location>
</feature>
<sequence>MRRAALLAPALLLAACGGEAEPAVETTGAAAATTSEAPVLDGTQTYRTAQELVDAMDAAEIPCTGLESENGSLAIAQARCDVYGQEVVLQLWGSSAQRDNGVTQLTGVLDSADIYYCYVVGRGATGTWTVNAPNNPTCDRVEDALGGDRLSSD</sequence>
<dbReference type="RefSeq" id="WP_336406060.1">
    <property type="nucleotide sequence ID" value="NZ_JBAPLU010000029.1"/>
</dbReference>
<keyword evidence="1" id="KW-0732">Signal</keyword>
<evidence type="ECO:0000313" key="3">
    <source>
        <dbReference type="Proteomes" id="UP001361570"/>
    </source>
</evidence>
<evidence type="ECO:0000256" key="1">
    <source>
        <dbReference type="SAM" id="SignalP"/>
    </source>
</evidence>
<evidence type="ECO:0008006" key="4">
    <source>
        <dbReference type="Google" id="ProtNLM"/>
    </source>
</evidence>
<reference evidence="2 3" key="1">
    <citation type="submission" date="2024-03" db="EMBL/GenBank/DDBJ databases">
        <title>Draft genome sequence of Klenkia sp. LSe6-5.</title>
        <authorList>
            <person name="Duangmal K."/>
            <person name="Chantavorakit T."/>
        </authorList>
    </citation>
    <scope>NUCLEOTIDE SEQUENCE [LARGE SCALE GENOMIC DNA]</scope>
    <source>
        <strain evidence="2 3">LSe6-5</strain>
    </source>
</reference>
<feature type="signal peptide" evidence="1">
    <location>
        <begin position="1"/>
        <end position="20"/>
    </location>
</feature>
<comment type="caution">
    <text evidence="2">The sequence shown here is derived from an EMBL/GenBank/DDBJ whole genome shotgun (WGS) entry which is preliminary data.</text>
</comment>
<protein>
    <recommendedName>
        <fullName evidence="4">DUF3558 domain-containing protein</fullName>
    </recommendedName>
</protein>
<evidence type="ECO:0000313" key="2">
    <source>
        <dbReference type="EMBL" id="MEI4273944.1"/>
    </source>
</evidence>
<gene>
    <name evidence="2" type="ORF">TEK04_19660</name>
</gene>
<accession>A0ABU8DYM9</accession>
<proteinExistence type="predicted"/>